<dbReference type="Pfam" id="PF10651">
    <property type="entry name" value="BppU_N"/>
    <property type="match status" value="1"/>
</dbReference>
<sequence>MSLDNFKKQTITWDMINQAFEQPIQIMEGDVNARTLLLKITDNGSVLDLTGYSVKLTYQYMYKSQSGFIMLTPNDISKGEFTLIIPTEMTVSGLIKSNLILLNEDKEQVIVSKNLTFISDDSTVTDLAQEVNNKIDDFTKLLLENMPQVLRSELSDLHAQTDLNKSNIELKANLADMTSLQSAMTELKKEVEAFGISPENLVTIKSLLEAIARNASESEVVELINSVKVLTSNISLMSNGDYSPKANQTDLESLQHIVNDHSATISAKANQTDLNNLQADVSRQGIAISTKAEQSDLLITNQNVTTAQETAKQAESEAKNAMAKATEAQANSLTPTTLNVAWEVGKYNDNNGETAINASMNRTVKFDISGTVELNIKNPTNYTFYKYFLYDKNDAFLRYGEVKNGMSINHIGKIAFETAKTGFGTMTEDIATTKSNFIFTSYISNTDKIDIIEDDLKFFKDRMLVDIDLTVTNGKYSVDRASKDINKTYFSTQKMTLNNGSILKYTNSKYLRLELVKFNSNTLKCESVTVTNEKNINANGIYAIQGYVTLKPLTQSDIDMILADMQVLNYTSSTNNVPSNLDSFQKMVNYTPSVSNDTVTTTTTAFDYYKYPVTPIWGHEYLEHWYEKIYDGVNNISIALDGDSITAGYAPLSSVQDTFFGMKDYALKKIMKAGNYDLKKLSILNNGFGGRNTNEWVGNPTYALPYYLQQYPNGFLQTSMEHNPDLLIIGWGMNDADKNHTKFVGLTLEQRLNLFKTNMEEGLQRIRGNTSVNGRPAYNKTVKDLAIIITIPTVGTVANTGRTYVEWFQNVRPIIQELCRKYECAFADFTSRTYAHNDMSIKTWSALNSDGVTYGPIHPNKYSMAQIMSQLQDLIYPVCMWNIDVD</sequence>
<evidence type="ECO:0000259" key="2">
    <source>
        <dbReference type="Pfam" id="PF10651"/>
    </source>
</evidence>
<dbReference type="CDD" id="cd00229">
    <property type="entry name" value="SGNH_hydrolase"/>
    <property type="match status" value="1"/>
</dbReference>
<dbReference type="RefSeq" id="WP_205536354.1">
    <property type="nucleotide sequence ID" value="NZ_CP032148.2"/>
</dbReference>
<feature type="domain" description="BppU N-terminal" evidence="2">
    <location>
        <begin position="7"/>
        <end position="147"/>
    </location>
</feature>
<name>A0A896TBD1_LACLC</name>
<dbReference type="Gene3D" id="3.40.50.1110">
    <property type="entry name" value="SGNH hydrolase"/>
    <property type="match status" value="1"/>
</dbReference>
<dbReference type="Pfam" id="PF13472">
    <property type="entry name" value="Lipase_GDSL_2"/>
    <property type="match status" value="1"/>
</dbReference>
<proteinExistence type="predicted"/>
<dbReference type="InterPro" id="IPR018913">
    <property type="entry name" value="BppU_N"/>
</dbReference>
<dbReference type="SUPFAM" id="SSF52266">
    <property type="entry name" value="SGNH hydrolase"/>
    <property type="match status" value="1"/>
</dbReference>
<feature type="domain" description="SGNH hydrolase-type esterase" evidence="3">
    <location>
        <begin position="642"/>
        <end position="861"/>
    </location>
</feature>
<gene>
    <name evidence="4" type="ORF">LL1196_1561</name>
</gene>
<protein>
    <submittedName>
        <fullName evidence="4">Prophage protein</fullName>
    </submittedName>
</protein>
<organism evidence="4 5">
    <name type="scientific">Lactococcus lactis subsp. cremoris</name>
    <name type="common">Streptococcus cremoris</name>
    <dbReference type="NCBI Taxonomy" id="1359"/>
    <lineage>
        <taxon>Bacteria</taxon>
        <taxon>Bacillati</taxon>
        <taxon>Bacillota</taxon>
        <taxon>Bacilli</taxon>
        <taxon>Lactobacillales</taxon>
        <taxon>Streptococcaceae</taxon>
        <taxon>Lactococcus</taxon>
    </lineage>
</organism>
<evidence type="ECO:0000313" key="4">
    <source>
        <dbReference type="EMBL" id="QSD63182.1"/>
    </source>
</evidence>
<dbReference type="InterPro" id="IPR013830">
    <property type="entry name" value="SGNH_hydro"/>
</dbReference>
<evidence type="ECO:0000259" key="3">
    <source>
        <dbReference type="Pfam" id="PF13472"/>
    </source>
</evidence>
<dbReference type="InterPro" id="IPR036514">
    <property type="entry name" value="SGNH_hydro_sf"/>
</dbReference>
<dbReference type="Proteomes" id="UP000663552">
    <property type="component" value="Chromosome"/>
</dbReference>
<dbReference type="EMBL" id="CP032148">
    <property type="protein sequence ID" value="QSD63182.1"/>
    <property type="molecule type" value="Genomic_DNA"/>
</dbReference>
<dbReference type="AlphaFoldDB" id="A0A896TBD1"/>
<accession>A0A896TBD1</accession>
<evidence type="ECO:0000256" key="1">
    <source>
        <dbReference type="SAM" id="Coils"/>
    </source>
</evidence>
<keyword evidence="1" id="KW-0175">Coiled coil</keyword>
<feature type="coiled-coil region" evidence="1">
    <location>
        <begin position="304"/>
        <end position="331"/>
    </location>
</feature>
<evidence type="ECO:0000313" key="5">
    <source>
        <dbReference type="Proteomes" id="UP000663552"/>
    </source>
</evidence>
<dbReference type="Gene3D" id="2.60.40.3350">
    <property type="match status" value="1"/>
</dbReference>
<reference evidence="4" key="1">
    <citation type="journal article" date="2020" name="Mol. Microbiol.">
        <title>The CWPS Rubik's cube: Linking diversity of cell wall polysaccharide structures with the encoded biosynthetic machinery of selected Lactococcus lactis strains.</title>
        <authorList>
            <person name="Mahony J."/>
            <person name="Frantzen C."/>
            <person name="Vinogradov E."/>
            <person name="Sadovskaya I."/>
            <person name="Theodorou I."/>
            <person name="Kelleher P."/>
            <person name="Chapot-Chartier M.P."/>
            <person name="Cambillau C."/>
            <person name="Holo H."/>
            <person name="van Sinderen D."/>
        </authorList>
    </citation>
    <scope>NUCLEOTIDE SEQUENCE</scope>
    <source>
        <strain evidence="4">1196</strain>
    </source>
</reference>